<evidence type="ECO:0000256" key="3">
    <source>
        <dbReference type="ARBA" id="ARBA00022737"/>
    </source>
</evidence>
<feature type="region of interest" description="Disordered" evidence="8">
    <location>
        <begin position="170"/>
        <end position="194"/>
    </location>
</feature>
<dbReference type="InterPro" id="IPR045877">
    <property type="entry name" value="ZFP36-like"/>
</dbReference>
<dbReference type="PROSITE" id="PS51873">
    <property type="entry name" value="TRIAD"/>
    <property type="match status" value="1"/>
</dbReference>
<dbReference type="InterPro" id="IPR044066">
    <property type="entry name" value="TRIAD_supradom"/>
</dbReference>
<dbReference type="InterPro" id="IPR035979">
    <property type="entry name" value="RBD_domain_sf"/>
</dbReference>
<dbReference type="PROSITE" id="PS50103">
    <property type="entry name" value="ZF_C3H1"/>
    <property type="match status" value="8"/>
</dbReference>
<comment type="caution">
    <text evidence="11">The sequence shown here is derived from an EMBL/GenBank/DDBJ whole genome shotgun (WGS) entry which is preliminary data.</text>
</comment>
<dbReference type="CDD" id="cd20335">
    <property type="entry name" value="BRcat_RBR"/>
    <property type="match status" value="1"/>
</dbReference>
<keyword evidence="3" id="KW-0677">Repeat</keyword>
<dbReference type="OrthoDB" id="1431934at2759"/>
<dbReference type="Pfam" id="PF00642">
    <property type="entry name" value="zf-CCCH"/>
    <property type="match status" value="1"/>
</dbReference>
<feature type="zinc finger region" description="C3H1-type" evidence="7">
    <location>
        <begin position="701"/>
        <end position="728"/>
    </location>
</feature>
<feature type="compositionally biased region" description="Polar residues" evidence="8">
    <location>
        <begin position="635"/>
        <end position="645"/>
    </location>
</feature>
<dbReference type="PANTHER" id="PTHR12547:SF18">
    <property type="entry name" value="PROTEIN TIS11"/>
    <property type="match status" value="1"/>
</dbReference>
<feature type="zinc finger region" description="C3H1-type" evidence="7">
    <location>
        <begin position="446"/>
        <end position="474"/>
    </location>
</feature>
<evidence type="ECO:0000256" key="5">
    <source>
        <dbReference type="ARBA" id="ARBA00022786"/>
    </source>
</evidence>
<name>A0A9P5Y412_9AGAR</name>
<feature type="domain" description="C3H1-type" evidence="9">
    <location>
        <begin position="275"/>
        <end position="302"/>
    </location>
</feature>
<dbReference type="InterPro" id="IPR036855">
    <property type="entry name" value="Znf_CCCH_sf"/>
</dbReference>
<dbReference type="EMBL" id="MU150267">
    <property type="protein sequence ID" value="KAF9462903.1"/>
    <property type="molecule type" value="Genomic_DNA"/>
</dbReference>
<feature type="compositionally biased region" description="Polar residues" evidence="8">
    <location>
        <begin position="170"/>
        <end position="181"/>
    </location>
</feature>
<feature type="zinc finger region" description="C3H1-type" evidence="7">
    <location>
        <begin position="388"/>
        <end position="416"/>
    </location>
</feature>
<dbReference type="InterPro" id="IPR017907">
    <property type="entry name" value="Znf_RING_CS"/>
</dbReference>
<reference evidence="11" key="1">
    <citation type="submission" date="2020-11" db="EMBL/GenBank/DDBJ databases">
        <authorList>
            <consortium name="DOE Joint Genome Institute"/>
            <person name="Ahrendt S."/>
            <person name="Riley R."/>
            <person name="Andreopoulos W."/>
            <person name="Labutti K."/>
            <person name="Pangilinan J."/>
            <person name="Ruiz-Duenas F.J."/>
            <person name="Barrasa J.M."/>
            <person name="Sanchez-Garcia M."/>
            <person name="Camarero S."/>
            <person name="Miyauchi S."/>
            <person name="Serrano A."/>
            <person name="Linde D."/>
            <person name="Babiker R."/>
            <person name="Drula E."/>
            <person name="Ayuso-Fernandez I."/>
            <person name="Pacheco R."/>
            <person name="Padilla G."/>
            <person name="Ferreira P."/>
            <person name="Barriuso J."/>
            <person name="Kellner H."/>
            <person name="Castanera R."/>
            <person name="Alfaro M."/>
            <person name="Ramirez L."/>
            <person name="Pisabarro A.G."/>
            <person name="Kuo A."/>
            <person name="Tritt A."/>
            <person name="Lipzen A."/>
            <person name="He G."/>
            <person name="Yan M."/>
            <person name="Ng V."/>
            <person name="Cullen D."/>
            <person name="Martin F."/>
            <person name="Rosso M.-N."/>
            <person name="Henrissat B."/>
            <person name="Hibbett D."/>
            <person name="Martinez A.T."/>
            <person name="Grigoriev I.V."/>
        </authorList>
    </citation>
    <scope>NUCLEOTIDE SEQUENCE</scope>
    <source>
        <strain evidence="11">CBS 247.69</strain>
    </source>
</reference>
<feature type="domain" description="C3H1-type" evidence="9">
    <location>
        <begin position="501"/>
        <end position="528"/>
    </location>
</feature>
<keyword evidence="12" id="KW-1185">Reference proteome</keyword>
<feature type="domain" description="C3H1-type" evidence="9">
    <location>
        <begin position="591"/>
        <end position="618"/>
    </location>
</feature>
<evidence type="ECO:0000259" key="10">
    <source>
        <dbReference type="PROSITE" id="PS51873"/>
    </source>
</evidence>
<dbReference type="InterPro" id="IPR013083">
    <property type="entry name" value="Znf_RING/FYVE/PHD"/>
</dbReference>
<proteinExistence type="predicted"/>
<feature type="domain" description="C3H1-type" evidence="9">
    <location>
        <begin position="51"/>
        <end position="78"/>
    </location>
</feature>
<feature type="domain" description="C3H1-type" evidence="9">
    <location>
        <begin position="446"/>
        <end position="474"/>
    </location>
</feature>
<dbReference type="PROSITE" id="PS00518">
    <property type="entry name" value="ZF_RING_1"/>
    <property type="match status" value="1"/>
</dbReference>
<evidence type="ECO:0008006" key="13">
    <source>
        <dbReference type="Google" id="ProtNLM"/>
    </source>
</evidence>
<keyword evidence="5" id="KW-0833">Ubl conjugation pathway</keyword>
<dbReference type="InterPro" id="IPR002867">
    <property type="entry name" value="IBR_dom"/>
</dbReference>
<feature type="zinc finger region" description="C3H1-type" evidence="7">
    <location>
        <begin position="501"/>
        <end position="528"/>
    </location>
</feature>
<evidence type="ECO:0000256" key="4">
    <source>
        <dbReference type="ARBA" id="ARBA00022771"/>
    </source>
</evidence>
<sequence>MDESRIFRIVEKRPEDYPLPPSPLTSSSNLDTGAAEMTDVSHHSGNSPTGSINTMRCVSYQRGTCNQGIACKFLHSNQNFPFETKNGDQTSESCSVEECIHGDVYHSLHSESKLVSYINKATQDSGFDPHVLPDDNSSAGQHEIYLDPGVPVSGISPPISPEIENRFQQQGNTSCNQSSHTLNPANPEANPLNDDYPFEHLRFQDEDRMIMADCNEIDTHAHSDTMTSAYESIGRDIGGPDVDDARSVMQNTESPETPEPEVVLHWSEYADPLVDPSIPFCKFYAQTRCSQGDLCTFRHSLSVNEYALLFREAQPALWSSKAQRVRAGYTKPISVSTFGMCKFYPLGTCRNGDACTYLHVPPSGPLLALEEKGDIWGSDDAYTPSQPERDQKACWEYSKNGYCNRGDNCRYRHEEVNTSESASDQRGPDESGKGSRIDTRIPLQSKSNLQACREYTRTGYCRRGDECRYEHEKQEYPQWKNPEQEQEHGDGWDLWGDDKKNGRQLLCKYYVRGHCHRGDDCDYLHGEQGTSEGTNGWDNPPIDVDKWTNSEVPEKETAWSEGVQAESEETVATSSGWPVNDDATRRVSWTGSKPKPCPFYLKGGCRKGKRCNMLHNDPESSWGDAKAEPTFWDIPNNNSDYTGENFTKKADSSKGQDGEDQPTLERLDLKTAEVEPHSPNDDEKTWSVPWVNDINPSDEPPRFDKPCLAFGQGYCKWGDSCYYLHISPPDSISQVHEPSLVETQSSPNDQLVEAYSEQDSKNTDDQNNEALGPTSGPTDVDIKRSMFGCTVQFNTECFPTDVLSSSESYRVLLANLSPEVPYDEEFRSDIIGLYGSLQDITLNGSETAATATITCDGYDKAAEAVAQLNGQTYDSMVVSARLDSVAETRLLSPLVSHSIKITWSAPSTFAWVFYPTITMAKAEGARLSGKLFEGRTLKTEFPKPRPKQAGPYPIKVANLPADINVEAVKTLCGDYKLVQLGNPSYRVLPASNIRTLLKDFGPLDLLDVLPSDKTTTKITAFAEFNTDTSLLSDLISLNGVKQPFIGGGALWIQAVYHVKYNIPQSHLQLVRDEITQLHDIYTDRCGILAYDHEDLSIVHIWASLENAAAFGRANVVLQALLRGEIAVSNGVNIWDEYFDLSSGATTVEKLNAKNPYHIMLDNSTQTIRIIGGEKGRQQARSVIPRLLAKVRDSRRIVPLNRSILAPLLDEGMQYLIDDLGANKVTLDVRTPALTIRGEATVHEKVQRYLESLAPRSEEIMTSHEPKSNCVVCYRQPQLPIKLACEHTYCETCLQHVLRSSASTLFISPKCIAMGEVTEEEPPDLDLQCTERIPYTVIRDVLPILDEVSFLRSSFLSYIRSRPEELFFCPTPNCETVYRSREEHTVYRCPSCLVRVCSTCRCEYHEGLTCNERSNIYNELTNA</sequence>
<feature type="domain" description="C3H1-type" evidence="9">
    <location>
        <begin position="340"/>
        <end position="362"/>
    </location>
</feature>
<feature type="domain" description="RING-type" evidence="10">
    <location>
        <begin position="1265"/>
        <end position="1422"/>
    </location>
</feature>
<feature type="compositionally biased region" description="Basic and acidic residues" evidence="8">
    <location>
        <begin position="426"/>
        <end position="439"/>
    </location>
</feature>
<feature type="region of interest" description="Disordered" evidence="8">
    <location>
        <begin position="1"/>
        <end position="31"/>
    </location>
</feature>
<protein>
    <recommendedName>
        <fullName evidence="13">RING-type E3 ubiquitin transferase</fullName>
    </recommendedName>
</protein>
<feature type="domain" description="C3H1-type" evidence="9">
    <location>
        <begin position="701"/>
        <end position="728"/>
    </location>
</feature>
<feature type="compositionally biased region" description="Basic and acidic residues" evidence="8">
    <location>
        <begin position="646"/>
        <end position="685"/>
    </location>
</feature>
<feature type="zinc finger region" description="C3H1-type" evidence="7">
    <location>
        <begin position="51"/>
        <end position="78"/>
    </location>
</feature>
<dbReference type="Gene3D" id="4.10.1000.10">
    <property type="entry name" value="Zinc finger, CCCH-type"/>
    <property type="match status" value="4"/>
</dbReference>
<feature type="region of interest" description="Disordered" evidence="8">
    <location>
        <begin position="557"/>
        <end position="579"/>
    </location>
</feature>
<evidence type="ECO:0000256" key="8">
    <source>
        <dbReference type="SAM" id="MobiDB-lite"/>
    </source>
</evidence>
<keyword evidence="6 7" id="KW-0862">Zinc</keyword>
<feature type="compositionally biased region" description="Low complexity" evidence="8">
    <location>
        <begin position="182"/>
        <end position="193"/>
    </location>
</feature>
<evidence type="ECO:0000313" key="11">
    <source>
        <dbReference type="EMBL" id="KAF9462903.1"/>
    </source>
</evidence>
<dbReference type="SUPFAM" id="SSF90229">
    <property type="entry name" value="CCCH zinc finger"/>
    <property type="match status" value="4"/>
</dbReference>
<dbReference type="Gene3D" id="3.30.40.10">
    <property type="entry name" value="Zinc/RING finger domain, C3HC4 (zinc finger)"/>
    <property type="match status" value="1"/>
</dbReference>
<dbReference type="Pfam" id="PF01485">
    <property type="entry name" value="IBR"/>
    <property type="match status" value="1"/>
</dbReference>
<dbReference type="GO" id="GO:0008270">
    <property type="term" value="F:zinc ion binding"/>
    <property type="evidence" value="ECO:0007669"/>
    <property type="project" value="UniProtKB-KW"/>
</dbReference>
<dbReference type="InterPro" id="IPR000571">
    <property type="entry name" value="Znf_CCCH"/>
</dbReference>
<dbReference type="SUPFAM" id="SSF54928">
    <property type="entry name" value="RNA-binding domain, RBD"/>
    <property type="match status" value="1"/>
</dbReference>
<evidence type="ECO:0000256" key="2">
    <source>
        <dbReference type="ARBA" id="ARBA00022723"/>
    </source>
</evidence>
<dbReference type="SUPFAM" id="SSF57850">
    <property type="entry name" value="RING/U-box"/>
    <property type="match status" value="2"/>
</dbReference>
<keyword evidence="4 7" id="KW-0863">Zinc-finger</keyword>
<evidence type="ECO:0000256" key="6">
    <source>
        <dbReference type="ARBA" id="ARBA00022833"/>
    </source>
</evidence>
<feature type="region of interest" description="Disordered" evidence="8">
    <location>
        <begin position="619"/>
        <end position="701"/>
    </location>
</feature>
<keyword evidence="1" id="KW-0808">Transferase</keyword>
<organism evidence="11 12">
    <name type="scientific">Collybia nuda</name>
    <dbReference type="NCBI Taxonomy" id="64659"/>
    <lineage>
        <taxon>Eukaryota</taxon>
        <taxon>Fungi</taxon>
        <taxon>Dikarya</taxon>
        <taxon>Basidiomycota</taxon>
        <taxon>Agaricomycotina</taxon>
        <taxon>Agaricomycetes</taxon>
        <taxon>Agaricomycetidae</taxon>
        <taxon>Agaricales</taxon>
        <taxon>Tricholomatineae</taxon>
        <taxon>Clitocybaceae</taxon>
        <taxon>Collybia</taxon>
    </lineage>
</organism>
<accession>A0A9P5Y412</accession>
<feature type="compositionally biased region" description="Basic and acidic residues" evidence="8">
    <location>
        <begin position="1"/>
        <end position="16"/>
    </location>
</feature>
<dbReference type="SMART" id="SM00647">
    <property type="entry name" value="IBR"/>
    <property type="match status" value="1"/>
</dbReference>
<feature type="zinc finger region" description="C3H1-type" evidence="7">
    <location>
        <begin position="275"/>
        <end position="302"/>
    </location>
</feature>
<feature type="region of interest" description="Disordered" evidence="8">
    <location>
        <begin position="753"/>
        <end position="779"/>
    </location>
</feature>
<keyword evidence="2 7" id="KW-0479">Metal-binding</keyword>
<feature type="zinc finger region" description="C3H1-type" evidence="7">
    <location>
        <begin position="591"/>
        <end position="618"/>
    </location>
</feature>
<dbReference type="SMART" id="SM00356">
    <property type="entry name" value="ZnF_C3H1"/>
    <property type="match status" value="8"/>
</dbReference>
<dbReference type="GO" id="GO:0003729">
    <property type="term" value="F:mRNA binding"/>
    <property type="evidence" value="ECO:0007669"/>
    <property type="project" value="InterPro"/>
</dbReference>
<dbReference type="PANTHER" id="PTHR12547">
    <property type="entry name" value="CCCH ZINC FINGER/TIS11-RELATED"/>
    <property type="match status" value="1"/>
</dbReference>
<evidence type="ECO:0000256" key="1">
    <source>
        <dbReference type="ARBA" id="ARBA00022679"/>
    </source>
</evidence>
<evidence type="ECO:0000313" key="12">
    <source>
        <dbReference type="Proteomes" id="UP000807353"/>
    </source>
</evidence>
<dbReference type="GO" id="GO:0016740">
    <property type="term" value="F:transferase activity"/>
    <property type="evidence" value="ECO:0007669"/>
    <property type="project" value="UniProtKB-KW"/>
</dbReference>
<gene>
    <name evidence="11" type="ORF">BDZ94DRAFT_1260140</name>
</gene>
<evidence type="ECO:0000256" key="7">
    <source>
        <dbReference type="PROSITE-ProRule" id="PRU00723"/>
    </source>
</evidence>
<feature type="domain" description="C3H1-type" evidence="9">
    <location>
        <begin position="388"/>
        <end position="416"/>
    </location>
</feature>
<feature type="region of interest" description="Disordered" evidence="8">
    <location>
        <begin position="416"/>
        <end position="440"/>
    </location>
</feature>
<evidence type="ECO:0000259" key="9">
    <source>
        <dbReference type="PROSITE" id="PS50103"/>
    </source>
</evidence>
<feature type="zinc finger region" description="C3H1-type" evidence="7">
    <location>
        <begin position="340"/>
        <end position="362"/>
    </location>
</feature>
<dbReference type="Proteomes" id="UP000807353">
    <property type="component" value="Unassembled WGS sequence"/>
</dbReference>